<dbReference type="Pfam" id="PF21205">
    <property type="entry name" value="Rep3_C"/>
    <property type="match status" value="1"/>
</dbReference>
<accession>A0AAU9DPD1</accession>
<dbReference type="InterPro" id="IPR036388">
    <property type="entry name" value="WH-like_DNA-bd_sf"/>
</dbReference>
<evidence type="ECO:0000259" key="3">
    <source>
        <dbReference type="Pfam" id="PF01051"/>
    </source>
</evidence>
<dbReference type="SUPFAM" id="SSF46785">
    <property type="entry name" value="Winged helix' DNA-binding domain"/>
    <property type="match status" value="1"/>
</dbReference>
<sequence length="410" mass="46920">MKIQKITKNNCVITNSRFHILSPAQNTLLAYAMTKAHRSQQHRITVSVDEIRPNPDDRSFARLIRQSLSNLLNLTIEVQAHGVWHKYNLLTGVAVLNSSEFQIAFNPDLEDYYMKFDREFTSYSLLNIMNFRRHHSFKIYDICRQYLRIGKRKMTLQGLRTLTMTENKYPQYKEFKRCVLTPAIEEINEKTDITVTTVERRKGHSVHDIEFNIKPKPQTKIVADKTVLPKTLHTQTAEYGTALRPSSHGHTTDRQTAQGHSSDIQTADMQEMKAWAKERYSKKQGINNPGAYIATGLKHGWLQEEWKEAQSKKARPAEPNSQQASKLQQEEDIRRHIAGWDTERKHIMAKYDVADLIPGTHEQTIKDGGAKGALLNAKKEQAIITLNNQDGLTLQQGLAGHIARKAKTSV</sequence>
<evidence type="ECO:0000256" key="2">
    <source>
        <dbReference type="SAM" id="MobiDB-lite"/>
    </source>
</evidence>
<dbReference type="KEGG" id="fax:FUAX_55220"/>
<protein>
    <recommendedName>
        <fullName evidence="3">Initiator Rep protein WH1 domain-containing protein</fullName>
    </recommendedName>
</protein>
<proteinExistence type="inferred from homology"/>
<evidence type="ECO:0000313" key="5">
    <source>
        <dbReference type="Proteomes" id="UP001348817"/>
    </source>
</evidence>
<evidence type="ECO:0000256" key="1">
    <source>
        <dbReference type="ARBA" id="ARBA00038283"/>
    </source>
</evidence>
<organism evidence="4 5">
    <name type="scientific">Fulvitalea axinellae</name>
    <dbReference type="NCBI Taxonomy" id="1182444"/>
    <lineage>
        <taxon>Bacteria</taxon>
        <taxon>Pseudomonadati</taxon>
        <taxon>Bacteroidota</taxon>
        <taxon>Cytophagia</taxon>
        <taxon>Cytophagales</taxon>
        <taxon>Persicobacteraceae</taxon>
        <taxon>Fulvitalea</taxon>
    </lineage>
</organism>
<dbReference type="RefSeq" id="WP_338396264.1">
    <property type="nucleotide sequence ID" value="NZ_AP025325.1"/>
</dbReference>
<dbReference type="GO" id="GO:0003887">
    <property type="term" value="F:DNA-directed DNA polymerase activity"/>
    <property type="evidence" value="ECO:0007669"/>
    <property type="project" value="InterPro"/>
</dbReference>
<comment type="similarity">
    <text evidence="1">Belongs to the initiator RepB protein family.</text>
</comment>
<feature type="domain" description="Initiator Rep protein WH1" evidence="3">
    <location>
        <begin position="6"/>
        <end position="143"/>
    </location>
</feature>
<name>A0AAU9DPD1_9BACT</name>
<gene>
    <name evidence="4" type="ORF">FUAX_55220</name>
</gene>
<feature type="compositionally biased region" description="Polar residues" evidence="2">
    <location>
        <begin position="254"/>
        <end position="265"/>
    </location>
</feature>
<keyword evidence="5" id="KW-1185">Reference proteome</keyword>
<dbReference type="InterPro" id="IPR000525">
    <property type="entry name" value="Initiator_Rep_WH1"/>
</dbReference>
<evidence type="ECO:0000313" key="4">
    <source>
        <dbReference type="EMBL" id="BDD13090.1"/>
    </source>
</evidence>
<dbReference type="GO" id="GO:0006270">
    <property type="term" value="P:DNA replication initiation"/>
    <property type="evidence" value="ECO:0007669"/>
    <property type="project" value="InterPro"/>
</dbReference>
<dbReference type="AlphaFoldDB" id="A0AAU9DPD1"/>
<dbReference type="Gene3D" id="1.10.10.10">
    <property type="entry name" value="Winged helix-like DNA-binding domain superfamily/Winged helix DNA-binding domain"/>
    <property type="match status" value="2"/>
</dbReference>
<dbReference type="Proteomes" id="UP001348817">
    <property type="component" value="Plasmid pFA11"/>
</dbReference>
<feature type="region of interest" description="Disordered" evidence="2">
    <location>
        <begin position="238"/>
        <end position="265"/>
    </location>
</feature>
<dbReference type="EMBL" id="AP025325">
    <property type="protein sequence ID" value="BDD13090.1"/>
    <property type="molecule type" value="Genomic_DNA"/>
</dbReference>
<feature type="region of interest" description="Disordered" evidence="2">
    <location>
        <begin position="307"/>
        <end position="330"/>
    </location>
</feature>
<geneLocation type="plasmid" evidence="4 5">
    <name>pFA11</name>
</geneLocation>
<reference evidence="4 5" key="1">
    <citation type="submission" date="2021-12" db="EMBL/GenBank/DDBJ databases">
        <title>Genome sequencing of bacteria with rrn-lacking chromosome and rrn-plasmid.</title>
        <authorList>
            <person name="Anda M."/>
            <person name="Iwasaki W."/>
        </authorList>
    </citation>
    <scope>NUCLEOTIDE SEQUENCE [LARGE SCALE GENOMIC DNA]</scope>
    <source>
        <strain evidence="4 5">DSM 100852</strain>
        <plasmid evidence="4 5">pFA11</plasmid>
    </source>
</reference>
<dbReference type="Pfam" id="PF01051">
    <property type="entry name" value="Rep3_N"/>
    <property type="match status" value="1"/>
</dbReference>
<keyword evidence="4" id="KW-0614">Plasmid</keyword>
<dbReference type="InterPro" id="IPR036390">
    <property type="entry name" value="WH_DNA-bd_sf"/>
</dbReference>